<sequence>MDDRRKRPSEAIEAVKQELDGLLEAARETTVRLEHAFEGMRAVGQHARAVLRKFWTGGARG</sequence>
<dbReference type="Proteomes" id="UP001164459">
    <property type="component" value="Chromosome"/>
</dbReference>
<evidence type="ECO:0000313" key="1">
    <source>
        <dbReference type="EMBL" id="WAS98807.1"/>
    </source>
</evidence>
<evidence type="ECO:0000313" key="2">
    <source>
        <dbReference type="Proteomes" id="UP001164459"/>
    </source>
</evidence>
<dbReference type="EMBL" id="CP114040">
    <property type="protein sequence ID" value="WAS98807.1"/>
    <property type="molecule type" value="Genomic_DNA"/>
</dbReference>
<keyword evidence="2" id="KW-1185">Reference proteome</keyword>
<proteinExistence type="predicted"/>
<gene>
    <name evidence="1" type="ORF">O0S08_21975</name>
</gene>
<reference evidence="1" key="1">
    <citation type="submission" date="2022-11" db="EMBL/GenBank/DDBJ databases">
        <title>Minimal conservation of predation-associated metabolite biosynthetic gene clusters underscores biosynthetic potential of Myxococcota including descriptions for ten novel species: Archangium lansinium sp. nov., Myxococcus landrumus sp. nov., Nannocystis bai.</title>
        <authorList>
            <person name="Ahearne A."/>
            <person name="Stevens C."/>
            <person name="Dowd S."/>
        </authorList>
    </citation>
    <scope>NUCLEOTIDE SEQUENCE</scope>
    <source>
        <strain evidence="1">Fl3</strain>
    </source>
</reference>
<name>A0ABY7HIB0_9BACT</name>
<accession>A0ABY7HIB0</accession>
<protein>
    <submittedName>
        <fullName evidence="1">Uncharacterized protein</fullName>
    </submittedName>
</protein>
<dbReference type="RefSeq" id="WP_269041165.1">
    <property type="nucleotide sequence ID" value="NZ_CP114040.1"/>
</dbReference>
<organism evidence="1 2">
    <name type="scientific">Nannocystis punicea</name>
    <dbReference type="NCBI Taxonomy" id="2995304"/>
    <lineage>
        <taxon>Bacteria</taxon>
        <taxon>Pseudomonadati</taxon>
        <taxon>Myxococcota</taxon>
        <taxon>Polyangia</taxon>
        <taxon>Nannocystales</taxon>
        <taxon>Nannocystaceae</taxon>
        <taxon>Nannocystis</taxon>
    </lineage>
</organism>